<dbReference type="SUPFAM" id="SSF56672">
    <property type="entry name" value="DNA/RNA polymerases"/>
    <property type="match status" value="1"/>
</dbReference>
<keyword evidence="2" id="KW-0808">Transferase</keyword>
<dbReference type="InterPro" id="IPR030931">
    <property type="entry name" value="Group_II_RT_mat"/>
</dbReference>
<comment type="catalytic activity">
    <reaction evidence="9">
        <text>DNA(n) + a 2'-deoxyribonucleoside 5'-triphosphate = DNA(n+1) + diphosphate</text>
        <dbReference type="Rhea" id="RHEA:22508"/>
        <dbReference type="Rhea" id="RHEA-COMP:17339"/>
        <dbReference type="Rhea" id="RHEA-COMP:17340"/>
        <dbReference type="ChEBI" id="CHEBI:33019"/>
        <dbReference type="ChEBI" id="CHEBI:61560"/>
        <dbReference type="ChEBI" id="CHEBI:173112"/>
        <dbReference type="EC" id="2.7.7.49"/>
    </reaction>
</comment>
<dbReference type="EC" id="2.7.7.49" evidence="1"/>
<keyword evidence="6 12" id="KW-0695">RNA-directed DNA polymerase</keyword>
<keyword evidence="5" id="KW-0460">Magnesium</keyword>
<dbReference type="NCBIfam" id="TIGR04416">
    <property type="entry name" value="group_II_RT_mat"/>
    <property type="match status" value="1"/>
</dbReference>
<keyword evidence="7" id="KW-0051">Antiviral defense</keyword>
<dbReference type="Pfam" id="PF08388">
    <property type="entry name" value="GIIM"/>
    <property type="match status" value="1"/>
</dbReference>
<dbReference type="EMBL" id="CP017077">
    <property type="protein sequence ID" value="AOR80379.1"/>
    <property type="molecule type" value="Genomic_DNA"/>
</dbReference>
<organism evidence="12 13">
    <name type="scientific">Novosphingobium resinovorum</name>
    <dbReference type="NCBI Taxonomy" id="158500"/>
    <lineage>
        <taxon>Bacteria</taxon>
        <taxon>Pseudomonadati</taxon>
        <taxon>Pseudomonadota</taxon>
        <taxon>Alphaproteobacteria</taxon>
        <taxon>Sphingomonadales</taxon>
        <taxon>Sphingomonadaceae</taxon>
        <taxon>Novosphingobium</taxon>
    </lineage>
</organism>
<comment type="similarity">
    <text evidence="8">Belongs to the bacterial reverse transcriptase family.</text>
</comment>
<evidence type="ECO:0000256" key="9">
    <source>
        <dbReference type="ARBA" id="ARBA00048173"/>
    </source>
</evidence>
<dbReference type="Pfam" id="PF00078">
    <property type="entry name" value="RVT_1"/>
    <property type="match status" value="1"/>
</dbReference>
<dbReference type="GO" id="GO:0046872">
    <property type="term" value="F:metal ion binding"/>
    <property type="evidence" value="ECO:0007669"/>
    <property type="project" value="UniProtKB-KW"/>
</dbReference>
<name>A0A1D8AE42_9SPHN</name>
<dbReference type="PANTHER" id="PTHR34047:SF8">
    <property type="entry name" value="PROTEIN YKFC"/>
    <property type="match status" value="1"/>
</dbReference>
<feature type="domain" description="Reverse transcriptase" evidence="11">
    <location>
        <begin position="102"/>
        <end position="329"/>
    </location>
</feature>
<reference evidence="13" key="1">
    <citation type="journal article" date="2017" name="J. Biotechnol.">
        <title>Complete genome sequence of Novosphingobium resinovorum SA1, a versatile xenobiotic-degrading bacterium capable of utilizing sulfanilic acid.</title>
        <authorList>
            <person name="Hegedus B."/>
            <person name="Kos P.B."/>
            <person name="Balint B."/>
            <person name="Maroti G."/>
            <person name="Gan H.M."/>
            <person name="Perei K."/>
            <person name="Rakhely G."/>
        </authorList>
    </citation>
    <scope>NUCLEOTIDE SEQUENCE [LARGE SCALE GENOMIC DNA]</scope>
    <source>
        <strain evidence="13">SA1</strain>
    </source>
</reference>
<dbReference type="AlphaFoldDB" id="A0A1D8AE42"/>
<evidence type="ECO:0000256" key="1">
    <source>
        <dbReference type="ARBA" id="ARBA00012493"/>
    </source>
</evidence>
<dbReference type="CDD" id="cd01651">
    <property type="entry name" value="RT_G2_intron"/>
    <property type="match status" value="1"/>
</dbReference>
<dbReference type="InterPro" id="IPR013597">
    <property type="entry name" value="Mat_intron_G2"/>
</dbReference>
<accession>A0A1D8AE42</accession>
<evidence type="ECO:0000259" key="11">
    <source>
        <dbReference type="PROSITE" id="PS50878"/>
    </source>
</evidence>
<proteinExistence type="inferred from homology"/>
<dbReference type="InterPro" id="IPR000123">
    <property type="entry name" value="Reverse_transcriptase_msDNA"/>
</dbReference>
<feature type="region of interest" description="Disordered" evidence="10">
    <location>
        <begin position="1"/>
        <end position="30"/>
    </location>
</feature>
<evidence type="ECO:0000256" key="8">
    <source>
        <dbReference type="ARBA" id="ARBA00034120"/>
    </source>
</evidence>
<dbReference type="GO" id="GO:0003723">
    <property type="term" value="F:RNA binding"/>
    <property type="evidence" value="ECO:0007669"/>
    <property type="project" value="InterPro"/>
</dbReference>
<gene>
    <name evidence="12" type="ORF">BES08_26195</name>
</gene>
<sequence length="489" mass="55516">MRRKGHHQLSFVFADSPRGGGDVGGSGEPERRSWLLHTAKHKTMTSSFTRAADSNRLLEAVASKANLAQALLSVVRNKGAPGIDGQTVEEAEAQAPHLLTELRRVLLAERFYPGDIRRVWIPKPGGGQRGLGIPNVRTRVVQQAVLQILEPIFEPTFHPSSHGFRHNRGAHTAIAEATEYLEEGFRTVVDLDLAQFFDRVHHQRLLDRMSQRVADRRILNLIRRMLRSAVVMPDGTRIEVVEGTPQGGPLSPFLSNIVLDEFDQEMARRGLRFVRYADDANVFVRSERAGIRVMASLRRFLEERLRLQVNVEKSDIRKPEQVHFLGFCFRCTDGVSSIEVALSRKTKRRLLTTIREMTPPNWGRSIMTCMADLGRYLNGWSAYYRLCTAEVASELGVVDAHVRRRLRAIIVRQKKRPRFLFRYLLSRGVSRKAAAGTAYCGKGNWAKSNRPGIVRAYPPSWFHGRLISLKARWHELNPPRVNDQFVLAL</sequence>
<keyword evidence="12" id="KW-0614">Plasmid</keyword>
<dbReference type="PRINTS" id="PR00866">
    <property type="entry name" value="RNADNAPOLMS"/>
</dbReference>
<dbReference type="InterPro" id="IPR051083">
    <property type="entry name" value="GrpII_Intron_Splice-Mob/Def"/>
</dbReference>
<evidence type="ECO:0000256" key="10">
    <source>
        <dbReference type="SAM" id="MobiDB-lite"/>
    </source>
</evidence>
<dbReference type="PANTHER" id="PTHR34047">
    <property type="entry name" value="NUCLEAR INTRON MATURASE 1, MITOCHONDRIAL-RELATED"/>
    <property type="match status" value="1"/>
</dbReference>
<evidence type="ECO:0000256" key="4">
    <source>
        <dbReference type="ARBA" id="ARBA00022723"/>
    </source>
</evidence>
<dbReference type="KEGG" id="nre:BES08_26195"/>
<keyword evidence="13" id="KW-1185">Reference proteome</keyword>
<dbReference type="InterPro" id="IPR000477">
    <property type="entry name" value="RT_dom"/>
</dbReference>
<dbReference type="Proteomes" id="UP000094626">
    <property type="component" value="Plasmid pSA2"/>
</dbReference>
<keyword evidence="4" id="KW-0479">Metal-binding</keyword>
<dbReference type="PROSITE" id="PS50878">
    <property type="entry name" value="RT_POL"/>
    <property type="match status" value="1"/>
</dbReference>
<evidence type="ECO:0000256" key="3">
    <source>
        <dbReference type="ARBA" id="ARBA00022695"/>
    </source>
</evidence>
<evidence type="ECO:0000256" key="6">
    <source>
        <dbReference type="ARBA" id="ARBA00022918"/>
    </source>
</evidence>
<evidence type="ECO:0000256" key="7">
    <source>
        <dbReference type="ARBA" id="ARBA00023118"/>
    </source>
</evidence>
<geneLocation type="plasmid" evidence="12 13">
    <name>pSA2</name>
</geneLocation>
<dbReference type="GO" id="GO:0003964">
    <property type="term" value="F:RNA-directed DNA polymerase activity"/>
    <property type="evidence" value="ECO:0007669"/>
    <property type="project" value="UniProtKB-KW"/>
</dbReference>
<keyword evidence="3" id="KW-0548">Nucleotidyltransferase</keyword>
<protein>
    <recommendedName>
        <fullName evidence="1">RNA-directed DNA polymerase</fullName>
        <ecNumber evidence="1">2.7.7.49</ecNumber>
    </recommendedName>
</protein>
<feature type="compositionally biased region" description="Gly residues" evidence="10">
    <location>
        <begin position="18"/>
        <end position="27"/>
    </location>
</feature>
<dbReference type="InterPro" id="IPR043502">
    <property type="entry name" value="DNA/RNA_pol_sf"/>
</dbReference>
<dbReference type="GO" id="GO:0051607">
    <property type="term" value="P:defense response to virus"/>
    <property type="evidence" value="ECO:0007669"/>
    <property type="project" value="UniProtKB-KW"/>
</dbReference>
<dbReference type="OrthoDB" id="9793236at2"/>
<evidence type="ECO:0000313" key="13">
    <source>
        <dbReference type="Proteomes" id="UP000094626"/>
    </source>
</evidence>
<evidence type="ECO:0000313" key="12">
    <source>
        <dbReference type="EMBL" id="AOR80379.1"/>
    </source>
</evidence>
<evidence type="ECO:0000256" key="5">
    <source>
        <dbReference type="ARBA" id="ARBA00022842"/>
    </source>
</evidence>
<evidence type="ECO:0000256" key="2">
    <source>
        <dbReference type="ARBA" id="ARBA00022679"/>
    </source>
</evidence>